<dbReference type="GO" id="GO:0004553">
    <property type="term" value="F:hydrolase activity, hydrolyzing O-glycosyl compounds"/>
    <property type="evidence" value="ECO:0007669"/>
    <property type="project" value="InterPro"/>
</dbReference>
<keyword evidence="5" id="KW-1185">Reference proteome</keyword>
<keyword evidence="1 2" id="KW-0732">Signal</keyword>
<dbReference type="Gene3D" id="2.40.40.10">
    <property type="entry name" value="RlpA-like domain"/>
    <property type="match status" value="1"/>
</dbReference>
<dbReference type="PANTHER" id="PTHR39160:SF4">
    <property type="entry name" value="RESUSCITATION-PROMOTING FACTOR RPFB"/>
    <property type="match status" value="1"/>
</dbReference>
<gene>
    <name evidence="4" type="ORF">SAMN05661091_3335</name>
</gene>
<sequence>MIQNMKWWHKKNDRNETGTKGKTVKLLTAAVLALGLTFGATTVPAEAATTHVAKQGDTYYFLAKRYGVNLNKLMQANPNIKAKNIYPGLKIKIPAAPTMKAASVPAASVMVPNLNVNASSKVVEAWGKTFNYSKTASMKATAYSSAASENGKWGAVDYFGNPLKLGTIAVDPKVIPLGTKVLVTGHSHSGLPNKAFVAVARDIGGAIKGNRVDIFIPGSQKSVSQFGIQNVKLYFIK</sequence>
<dbReference type="SUPFAM" id="SSF54106">
    <property type="entry name" value="LysM domain"/>
    <property type="match status" value="1"/>
</dbReference>
<dbReference type="SMART" id="SM00257">
    <property type="entry name" value="LysM"/>
    <property type="match status" value="1"/>
</dbReference>
<protein>
    <submittedName>
        <fullName evidence="4">3D (Asp-Asp-Asp) domain-containing protein</fullName>
    </submittedName>
</protein>
<reference evidence="4 5" key="1">
    <citation type="submission" date="2017-04" db="EMBL/GenBank/DDBJ databases">
        <authorList>
            <person name="Afonso C.L."/>
            <person name="Miller P.J."/>
            <person name="Scott M.A."/>
            <person name="Spackman E."/>
            <person name="Goraichik I."/>
            <person name="Dimitrov K.M."/>
            <person name="Suarez D.L."/>
            <person name="Swayne D.E."/>
        </authorList>
    </citation>
    <scope>NUCLEOTIDE SEQUENCE [LARGE SCALE GENOMIC DNA]</scope>
    <source>
        <strain evidence="4 5">N3/975</strain>
    </source>
</reference>
<dbReference type="GO" id="GO:0019867">
    <property type="term" value="C:outer membrane"/>
    <property type="evidence" value="ECO:0007669"/>
    <property type="project" value="InterPro"/>
</dbReference>
<dbReference type="CDD" id="cd00118">
    <property type="entry name" value="LysM"/>
    <property type="match status" value="1"/>
</dbReference>
<dbReference type="EMBL" id="LT840184">
    <property type="protein sequence ID" value="SMF86231.1"/>
    <property type="molecule type" value="Genomic_DNA"/>
</dbReference>
<dbReference type="InterPro" id="IPR036779">
    <property type="entry name" value="LysM_dom_sf"/>
</dbReference>
<dbReference type="Gene3D" id="3.10.350.10">
    <property type="entry name" value="LysM domain"/>
    <property type="match status" value="1"/>
</dbReference>
<dbReference type="InterPro" id="IPR010611">
    <property type="entry name" value="3D_dom"/>
</dbReference>
<evidence type="ECO:0000313" key="5">
    <source>
        <dbReference type="Proteomes" id="UP000192940"/>
    </source>
</evidence>
<dbReference type="AlphaFoldDB" id="A0A1X7HGI6"/>
<dbReference type="PANTHER" id="PTHR39160">
    <property type="entry name" value="CELL WALL-BINDING PROTEIN YOCH"/>
    <property type="match status" value="1"/>
</dbReference>
<dbReference type="RefSeq" id="WP_244562724.1">
    <property type="nucleotide sequence ID" value="NZ_LT840184.1"/>
</dbReference>
<dbReference type="InterPro" id="IPR051933">
    <property type="entry name" value="Resuscitation_pf_RpfB"/>
</dbReference>
<feature type="signal peptide" evidence="2">
    <location>
        <begin position="1"/>
        <end position="47"/>
    </location>
</feature>
<feature type="domain" description="LysM" evidence="3">
    <location>
        <begin position="49"/>
        <end position="93"/>
    </location>
</feature>
<proteinExistence type="predicted"/>
<dbReference type="InterPro" id="IPR059180">
    <property type="entry name" value="3D_YorM"/>
</dbReference>
<name>A0A1X7HGI6_9BACL</name>
<evidence type="ECO:0000313" key="4">
    <source>
        <dbReference type="EMBL" id="SMF86231.1"/>
    </source>
</evidence>
<dbReference type="CDD" id="cd14667">
    <property type="entry name" value="3D_containing_proteins"/>
    <property type="match status" value="1"/>
</dbReference>
<dbReference type="Proteomes" id="UP000192940">
    <property type="component" value="Chromosome I"/>
</dbReference>
<feature type="chain" id="PRO_5013367273" evidence="2">
    <location>
        <begin position="48"/>
        <end position="237"/>
    </location>
</feature>
<evidence type="ECO:0000259" key="3">
    <source>
        <dbReference type="PROSITE" id="PS51782"/>
    </source>
</evidence>
<dbReference type="InterPro" id="IPR018392">
    <property type="entry name" value="LysM"/>
</dbReference>
<dbReference type="STRING" id="1313296.SAMN05661091_3335"/>
<organism evidence="4 5">
    <name type="scientific">Paenibacillus uliginis N3/975</name>
    <dbReference type="NCBI Taxonomy" id="1313296"/>
    <lineage>
        <taxon>Bacteria</taxon>
        <taxon>Bacillati</taxon>
        <taxon>Bacillota</taxon>
        <taxon>Bacilli</taxon>
        <taxon>Bacillales</taxon>
        <taxon>Paenibacillaceae</taxon>
        <taxon>Paenibacillus</taxon>
    </lineage>
</organism>
<dbReference type="SUPFAM" id="SSF50685">
    <property type="entry name" value="Barwin-like endoglucanases"/>
    <property type="match status" value="1"/>
</dbReference>
<evidence type="ECO:0000256" key="2">
    <source>
        <dbReference type="SAM" id="SignalP"/>
    </source>
</evidence>
<dbReference type="Pfam" id="PF06725">
    <property type="entry name" value="3D"/>
    <property type="match status" value="1"/>
</dbReference>
<dbReference type="Pfam" id="PF01476">
    <property type="entry name" value="LysM"/>
    <property type="match status" value="1"/>
</dbReference>
<dbReference type="GO" id="GO:0009254">
    <property type="term" value="P:peptidoglycan turnover"/>
    <property type="evidence" value="ECO:0007669"/>
    <property type="project" value="InterPro"/>
</dbReference>
<dbReference type="PROSITE" id="PS51782">
    <property type="entry name" value="LYSM"/>
    <property type="match status" value="1"/>
</dbReference>
<dbReference type="InterPro" id="IPR036908">
    <property type="entry name" value="RlpA-like_sf"/>
</dbReference>
<accession>A0A1X7HGI6</accession>
<evidence type="ECO:0000256" key="1">
    <source>
        <dbReference type="ARBA" id="ARBA00022729"/>
    </source>
</evidence>